<evidence type="ECO:0008006" key="3">
    <source>
        <dbReference type="Google" id="ProtNLM"/>
    </source>
</evidence>
<keyword evidence="2" id="KW-1185">Reference proteome</keyword>
<dbReference type="SUPFAM" id="SSF52047">
    <property type="entry name" value="RNI-like"/>
    <property type="match status" value="1"/>
</dbReference>
<gene>
    <name evidence="1" type="ORF">BDP27DRAFT_1312444</name>
</gene>
<comment type="caution">
    <text evidence="1">The sequence shown here is derived from an EMBL/GenBank/DDBJ whole genome shotgun (WGS) entry which is preliminary data.</text>
</comment>
<dbReference type="AlphaFoldDB" id="A0A9P5Q300"/>
<dbReference type="EMBL" id="JADNRY010000004">
    <property type="protein sequence ID" value="KAF9077444.1"/>
    <property type="molecule type" value="Genomic_DNA"/>
</dbReference>
<accession>A0A9P5Q300</accession>
<proteinExistence type="predicted"/>
<sequence>MGACIADQRTRAIRDSASKVPILNLIFTLFSCDPDMQNNISDDDGVTLPGWSLMAVCSHWHNIALSCTALWRKIQLSAYPSNNGTEEGNNLARLAAPLKWCLDHAGETEPLEISFRADMRELDTPVPEPEFMGILFAQSARWGRLTLNIHFNDLERFPSFAALKNCAMVSLKSLEFYVHHDPNIKVDVFCNAPQLTELTLRTLPTVEMLPWGQIKTLKLCIEFAEDYDIFGALIFCPSLESLSYVFSYYYKLGTSEMPRQSSETIHSLSVLIERGHYVPETLSLLMDAARFPALQEMSINYQGSELHIDIPWPRHKVTSFLLQSGCSLTTLEIENVVISNDDLVALLVRTPELRRFNFYETEIKKDSKAPTSKHQHITMSFITCLHAYGDIEDGDPDAFTNPLVPKLEHLSLRLFIDVPGVVAITVKLKVLGRTLKEELHLVCGTEY</sequence>
<organism evidence="1 2">
    <name type="scientific">Rhodocollybia butyracea</name>
    <dbReference type="NCBI Taxonomy" id="206335"/>
    <lineage>
        <taxon>Eukaryota</taxon>
        <taxon>Fungi</taxon>
        <taxon>Dikarya</taxon>
        <taxon>Basidiomycota</taxon>
        <taxon>Agaricomycotina</taxon>
        <taxon>Agaricomycetes</taxon>
        <taxon>Agaricomycetidae</taxon>
        <taxon>Agaricales</taxon>
        <taxon>Marasmiineae</taxon>
        <taxon>Omphalotaceae</taxon>
        <taxon>Rhodocollybia</taxon>
    </lineage>
</organism>
<dbReference type="InterPro" id="IPR032675">
    <property type="entry name" value="LRR_dom_sf"/>
</dbReference>
<protein>
    <recommendedName>
        <fullName evidence="3">F-box domain-containing protein</fullName>
    </recommendedName>
</protein>
<dbReference type="Gene3D" id="3.80.10.10">
    <property type="entry name" value="Ribonuclease Inhibitor"/>
    <property type="match status" value="1"/>
</dbReference>
<evidence type="ECO:0000313" key="2">
    <source>
        <dbReference type="Proteomes" id="UP000772434"/>
    </source>
</evidence>
<dbReference type="OrthoDB" id="3266451at2759"/>
<name>A0A9P5Q300_9AGAR</name>
<evidence type="ECO:0000313" key="1">
    <source>
        <dbReference type="EMBL" id="KAF9077444.1"/>
    </source>
</evidence>
<dbReference type="Proteomes" id="UP000772434">
    <property type="component" value="Unassembled WGS sequence"/>
</dbReference>
<reference evidence="1" key="1">
    <citation type="submission" date="2020-11" db="EMBL/GenBank/DDBJ databases">
        <authorList>
            <consortium name="DOE Joint Genome Institute"/>
            <person name="Ahrendt S."/>
            <person name="Riley R."/>
            <person name="Andreopoulos W."/>
            <person name="Labutti K."/>
            <person name="Pangilinan J."/>
            <person name="Ruiz-Duenas F.J."/>
            <person name="Barrasa J.M."/>
            <person name="Sanchez-Garcia M."/>
            <person name="Camarero S."/>
            <person name="Miyauchi S."/>
            <person name="Serrano A."/>
            <person name="Linde D."/>
            <person name="Babiker R."/>
            <person name="Drula E."/>
            <person name="Ayuso-Fernandez I."/>
            <person name="Pacheco R."/>
            <person name="Padilla G."/>
            <person name="Ferreira P."/>
            <person name="Barriuso J."/>
            <person name="Kellner H."/>
            <person name="Castanera R."/>
            <person name="Alfaro M."/>
            <person name="Ramirez L."/>
            <person name="Pisabarro A.G."/>
            <person name="Kuo A."/>
            <person name="Tritt A."/>
            <person name="Lipzen A."/>
            <person name="He G."/>
            <person name="Yan M."/>
            <person name="Ng V."/>
            <person name="Cullen D."/>
            <person name="Martin F."/>
            <person name="Rosso M.-N."/>
            <person name="Henrissat B."/>
            <person name="Hibbett D."/>
            <person name="Martinez A.T."/>
            <person name="Grigoriev I.V."/>
        </authorList>
    </citation>
    <scope>NUCLEOTIDE SEQUENCE</scope>
    <source>
        <strain evidence="1">AH 40177</strain>
    </source>
</reference>